<dbReference type="PANTHER" id="PTHR34068:SF2">
    <property type="entry name" value="UPF0145 PROTEIN SCO3412"/>
    <property type="match status" value="1"/>
</dbReference>
<protein>
    <recommendedName>
        <fullName evidence="5">Heavy metal-binding domain-containing protein</fullName>
    </recommendedName>
</protein>
<dbReference type="PANTHER" id="PTHR34068">
    <property type="entry name" value="UPF0145 PROTEIN YBJQ"/>
    <property type="match status" value="1"/>
</dbReference>
<keyword evidence="4" id="KW-1185">Reference proteome</keyword>
<evidence type="ECO:0008006" key="5">
    <source>
        <dbReference type="Google" id="ProtNLM"/>
    </source>
</evidence>
<dbReference type="KEGG" id="cai:Caci_1416"/>
<feature type="region of interest" description="Disordered" evidence="2">
    <location>
        <begin position="1"/>
        <end position="21"/>
    </location>
</feature>
<feature type="compositionally biased region" description="Low complexity" evidence="2">
    <location>
        <begin position="1"/>
        <end position="13"/>
    </location>
</feature>
<proteinExistence type="inferred from homology"/>
<dbReference type="Proteomes" id="UP000000851">
    <property type="component" value="Chromosome"/>
</dbReference>
<evidence type="ECO:0000313" key="4">
    <source>
        <dbReference type="Proteomes" id="UP000000851"/>
    </source>
</evidence>
<reference evidence="3 4" key="1">
    <citation type="journal article" date="2009" name="Stand. Genomic Sci.">
        <title>Complete genome sequence of Catenulispora acidiphila type strain (ID 139908).</title>
        <authorList>
            <person name="Copeland A."/>
            <person name="Lapidus A."/>
            <person name="Glavina Del Rio T."/>
            <person name="Nolan M."/>
            <person name="Lucas S."/>
            <person name="Chen F."/>
            <person name="Tice H."/>
            <person name="Cheng J.F."/>
            <person name="Bruce D."/>
            <person name="Goodwin L."/>
            <person name="Pitluck S."/>
            <person name="Mikhailova N."/>
            <person name="Pati A."/>
            <person name="Ivanova N."/>
            <person name="Mavromatis K."/>
            <person name="Chen A."/>
            <person name="Palaniappan K."/>
            <person name="Chain P."/>
            <person name="Land M."/>
            <person name="Hauser L."/>
            <person name="Chang Y.J."/>
            <person name="Jeffries C.D."/>
            <person name="Chertkov O."/>
            <person name="Brettin T."/>
            <person name="Detter J.C."/>
            <person name="Han C."/>
            <person name="Ali Z."/>
            <person name="Tindall B.J."/>
            <person name="Goker M."/>
            <person name="Bristow J."/>
            <person name="Eisen J.A."/>
            <person name="Markowitz V."/>
            <person name="Hugenholtz P."/>
            <person name="Kyrpides N.C."/>
            <person name="Klenk H.P."/>
        </authorList>
    </citation>
    <scope>NUCLEOTIDE SEQUENCE [LARGE SCALE GENOMIC DNA]</scope>
    <source>
        <strain evidence="4">DSM 44928 / JCM 14897 / NBRC 102108 / NRRL B-24433 / ID139908</strain>
    </source>
</reference>
<dbReference type="EMBL" id="CP001700">
    <property type="protein sequence ID" value="ACU70339.1"/>
    <property type="molecule type" value="Genomic_DNA"/>
</dbReference>
<comment type="similarity">
    <text evidence="1">Belongs to the UPF0145 family.</text>
</comment>
<dbReference type="HOGENOM" id="CLU_074779_0_0_11"/>
<dbReference type="Pfam" id="PF01906">
    <property type="entry name" value="YbjQ_1"/>
    <property type="match status" value="2"/>
</dbReference>
<gene>
    <name evidence="3" type="ordered locus">Caci_1416</name>
</gene>
<dbReference type="eggNOG" id="COG0393">
    <property type="taxonomic scope" value="Bacteria"/>
</dbReference>
<dbReference type="InterPro" id="IPR035439">
    <property type="entry name" value="UPF0145_dom_sf"/>
</dbReference>
<dbReference type="InParanoid" id="C7Q8S4"/>
<dbReference type="AlphaFoldDB" id="C7Q8S4"/>
<accession>C7Q8S4</accession>
<evidence type="ECO:0000256" key="1">
    <source>
        <dbReference type="ARBA" id="ARBA00010751"/>
    </source>
</evidence>
<sequence>MAQQNGPISQQQQPLPESARGRLVQSQQGRGCFTSDLSVNEFVLAAQAGFVPVGLVMGTSIYHIGIQPARWNASQELTVLTQAMYTARELAMARMEAEADVLGADGIIGVEVRARRYAFSAEIMEFVAIGTAVKAEGGTMALRTPAGRPFTSHLSGQDFWTLWQHGWVPRALVLGTCVYHVAHLTFRQALQASGQNTELGTYTQAVYDAREIAMGRMQYEGNQVGADGIVGVTVHENDWVWGEHAIEFFAMGTAVSKLHQDASPVSPQMTMPLTD</sequence>
<dbReference type="OrthoDB" id="3289343at2"/>
<organism evidence="3 4">
    <name type="scientific">Catenulispora acidiphila (strain DSM 44928 / JCM 14897 / NBRC 102108 / NRRL B-24433 / ID139908)</name>
    <dbReference type="NCBI Taxonomy" id="479433"/>
    <lineage>
        <taxon>Bacteria</taxon>
        <taxon>Bacillati</taxon>
        <taxon>Actinomycetota</taxon>
        <taxon>Actinomycetes</taxon>
        <taxon>Catenulisporales</taxon>
        <taxon>Catenulisporaceae</taxon>
        <taxon>Catenulispora</taxon>
    </lineage>
</organism>
<evidence type="ECO:0000256" key="2">
    <source>
        <dbReference type="SAM" id="MobiDB-lite"/>
    </source>
</evidence>
<dbReference type="InterPro" id="IPR002765">
    <property type="entry name" value="UPF0145_YbjQ-like"/>
</dbReference>
<evidence type="ECO:0000313" key="3">
    <source>
        <dbReference type="EMBL" id="ACU70339.1"/>
    </source>
</evidence>
<name>C7Q8S4_CATAD</name>
<dbReference type="STRING" id="479433.Caci_1416"/>
<dbReference type="Gene3D" id="3.30.110.70">
    <property type="entry name" value="Hypothetical protein apc22750. Chain B"/>
    <property type="match status" value="2"/>
</dbReference>
<dbReference type="SUPFAM" id="SSF117782">
    <property type="entry name" value="YbjQ-like"/>
    <property type="match status" value="2"/>
</dbReference>